<dbReference type="AlphaFoldDB" id="A0A9P4PV65"/>
<dbReference type="EMBL" id="MU001494">
    <property type="protein sequence ID" value="KAF2449908.1"/>
    <property type="molecule type" value="Genomic_DNA"/>
</dbReference>
<name>A0A9P4PV65_9PLEO</name>
<evidence type="ECO:0000313" key="4">
    <source>
        <dbReference type="Proteomes" id="UP000799764"/>
    </source>
</evidence>
<dbReference type="OrthoDB" id="3791564at2759"/>
<gene>
    <name evidence="3" type="ORF">P171DRAFT_480964</name>
</gene>
<dbReference type="Proteomes" id="UP000799764">
    <property type="component" value="Unassembled WGS sequence"/>
</dbReference>
<feature type="compositionally biased region" description="Pro residues" evidence="2">
    <location>
        <begin position="221"/>
        <end position="234"/>
    </location>
</feature>
<feature type="coiled-coil region" evidence="1">
    <location>
        <begin position="252"/>
        <end position="290"/>
    </location>
</feature>
<evidence type="ECO:0000313" key="3">
    <source>
        <dbReference type="EMBL" id="KAF2449908.1"/>
    </source>
</evidence>
<reference evidence="3" key="1">
    <citation type="journal article" date="2020" name="Stud. Mycol.">
        <title>101 Dothideomycetes genomes: a test case for predicting lifestyles and emergence of pathogens.</title>
        <authorList>
            <person name="Haridas S."/>
            <person name="Albert R."/>
            <person name="Binder M."/>
            <person name="Bloem J."/>
            <person name="Labutti K."/>
            <person name="Salamov A."/>
            <person name="Andreopoulos B."/>
            <person name="Baker S."/>
            <person name="Barry K."/>
            <person name="Bills G."/>
            <person name="Bluhm B."/>
            <person name="Cannon C."/>
            <person name="Castanera R."/>
            <person name="Culley D."/>
            <person name="Daum C."/>
            <person name="Ezra D."/>
            <person name="Gonzalez J."/>
            <person name="Henrissat B."/>
            <person name="Kuo A."/>
            <person name="Liang C."/>
            <person name="Lipzen A."/>
            <person name="Lutzoni F."/>
            <person name="Magnuson J."/>
            <person name="Mondo S."/>
            <person name="Nolan M."/>
            <person name="Ohm R."/>
            <person name="Pangilinan J."/>
            <person name="Park H.-J."/>
            <person name="Ramirez L."/>
            <person name="Alfaro M."/>
            <person name="Sun H."/>
            <person name="Tritt A."/>
            <person name="Yoshinaga Y."/>
            <person name="Zwiers L.-H."/>
            <person name="Turgeon B."/>
            <person name="Goodwin S."/>
            <person name="Spatafora J."/>
            <person name="Crous P."/>
            <person name="Grigoriev I."/>
        </authorList>
    </citation>
    <scope>NUCLEOTIDE SEQUENCE</scope>
    <source>
        <strain evidence="3">CBS 690.94</strain>
    </source>
</reference>
<feature type="compositionally biased region" description="Basic and acidic residues" evidence="2">
    <location>
        <begin position="10"/>
        <end position="21"/>
    </location>
</feature>
<evidence type="ECO:0000256" key="1">
    <source>
        <dbReference type="SAM" id="Coils"/>
    </source>
</evidence>
<comment type="caution">
    <text evidence="3">The sequence shown here is derived from an EMBL/GenBank/DDBJ whole genome shotgun (WGS) entry which is preliminary data.</text>
</comment>
<organism evidence="3 4">
    <name type="scientific">Karstenula rhodostoma CBS 690.94</name>
    <dbReference type="NCBI Taxonomy" id="1392251"/>
    <lineage>
        <taxon>Eukaryota</taxon>
        <taxon>Fungi</taxon>
        <taxon>Dikarya</taxon>
        <taxon>Ascomycota</taxon>
        <taxon>Pezizomycotina</taxon>
        <taxon>Dothideomycetes</taxon>
        <taxon>Pleosporomycetidae</taxon>
        <taxon>Pleosporales</taxon>
        <taxon>Massarineae</taxon>
        <taxon>Didymosphaeriaceae</taxon>
        <taxon>Karstenula</taxon>
    </lineage>
</organism>
<feature type="region of interest" description="Disordered" evidence="2">
    <location>
        <begin position="1"/>
        <end position="21"/>
    </location>
</feature>
<keyword evidence="1" id="KW-0175">Coiled coil</keyword>
<protein>
    <submittedName>
        <fullName evidence="3">Uncharacterized protein</fullName>
    </submittedName>
</protein>
<evidence type="ECO:0000256" key="2">
    <source>
        <dbReference type="SAM" id="MobiDB-lite"/>
    </source>
</evidence>
<accession>A0A9P4PV65</accession>
<sequence length="313" mass="35388">MSEHPLPALPREDQYEVQLEPRLETHYQTRCERTSILKESGETYALFDDTSEIDIRPYSYPDDAHHGLSTFLHASTLPDDLPSQKPSGSVEHDAQTYCSSAADSQRTQRDYIERGASRAPEKLDNSLWSTSNDTALPSTPCRASCDAVCDYVPDATSVQQCIYCPSDANFDPRCDAPMESDDELFRETLVRFADAHTILCTPPPPTPPPHLTFSSASSLPSAPPRLTPYGPRIPPWGSTENLDRERRLRTDIRTFEDTLDEQFDDRERLRKEAEARNEKRRTEGEELRELVLGIYPEMEAGQKERGCCLCAVM</sequence>
<proteinExistence type="predicted"/>
<feature type="region of interest" description="Disordered" evidence="2">
    <location>
        <begin position="206"/>
        <end position="240"/>
    </location>
</feature>
<keyword evidence="4" id="KW-1185">Reference proteome</keyword>